<accession>A0A196SJP4</accession>
<dbReference type="AlphaFoldDB" id="A0A196SJP4"/>
<dbReference type="SMART" id="SM00320">
    <property type="entry name" value="WD40"/>
    <property type="match status" value="7"/>
</dbReference>
<keyword evidence="4" id="KW-0539">Nucleus</keyword>
<evidence type="ECO:0000256" key="4">
    <source>
        <dbReference type="ARBA" id="ARBA00023242"/>
    </source>
</evidence>
<keyword evidence="2 5" id="KW-0853">WD repeat</keyword>
<gene>
    <name evidence="7" type="ORF">AV274_1083</name>
    <name evidence="6" type="ORF">AV274_1865</name>
</gene>
<feature type="repeat" description="WD" evidence="5">
    <location>
        <begin position="186"/>
        <end position="218"/>
    </location>
</feature>
<dbReference type="PROSITE" id="PS50082">
    <property type="entry name" value="WD_REPEATS_2"/>
    <property type="match status" value="3"/>
</dbReference>
<dbReference type="EMBL" id="LXWW01000043">
    <property type="protein sequence ID" value="OAO17196.1"/>
    <property type="molecule type" value="Genomic_DNA"/>
</dbReference>
<dbReference type="Gene3D" id="2.130.10.10">
    <property type="entry name" value="YVTN repeat-like/Quinoprotein amine dehydrogenase"/>
    <property type="match status" value="3"/>
</dbReference>
<feature type="repeat" description="WD" evidence="5">
    <location>
        <begin position="327"/>
        <end position="368"/>
    </location>
</feature>
<name>A0A196SJP4_BLAHN</name>
<dbReference type="Proteomes" id="UP000078348">
    <property type="component" value="Unassembled WGS sequence"/>
</dbReference>
<evidence type="ECO:0000256" key="2">
    <source>
        <dbReference type="ARBA" id="ARBA00022574"/>
    </source>
</evidence>
<dbReference type="STRING" id="478820.A0A196SJP4"/>
<evidence type="ECO:0000313" key="8">
    <source>
        <dbReference type="Proteomes" id="UP000078348"/>
    </source>
</evidence>
<dbReference type="PANTHER" id="PTHR22846:SF2">
    <property type="entry name" value="F-BOX-LIKE_WD REPEAT-CONTAINING PROTEIN EBI"/>
    <property type="match status" value="1"/>
</dbReference>
<comment type="subcellular location">
    <subcellularLocation>
        <location evidence="1">Nucleus</location>
    </subcellularLocation>
</comment>
<dbReference type="InterPro" id="IPR006594">
    <property type="entry name" value="LisH"/>
</dbReference>
<proteinExistence type="predicted"/>
<dbReference type="GO" id="GO:0003714">
    <property type="term" value="F:transcription corepressor activity"/>
    <property type="evidence" value="ECO:0007669"/>
    <property type="project" value="InterPro"/>
</dbReference>
<dbReference type="PROSITE" id="PS50294">
    <property type="entry name" value="WD_REPEATS_REGION"/>
    <property type="match status" value="2"/>
</dbReference>
<dbReference type="PANTHER" id="PTHR22846">
    <property type="entry name" value="WD40 REPEAT PROTEIN"/>
    <property type="match status" value="1"/>
</dbReference>
<dbReference type="Pfam" id="PF08513">
    <property type="entry name" value="LisH"/>
    <property type="match status" value="1"/>
</dbReference>
<dbReference type="Pfam" id="PF00400">
    <property type="entry name" value="WD40"/>
    <property type="match status" value="5"/>
</dbReference>
<comment type="caution">
    <text evidence="6">The sequence shown here is derived from an EMBL/GenBank/DDBJ whole genome shotgun (WGS) entry which is preliminary data.</text>
</comment>
<organism evidence="6 8">
    <name type="scientific">Blastocystis sp. subtype 1 (strain ATCC 50177 / NandII)</name>
    <dbReference type="NCBI Taxonomy" id="478820"/>
    <lineage>
        <taxon>Eukaryota</taxon>
        <taxon>Sar</taxon>
        <taxon>Stramenopiles</taxon>
        <taxon>Bigyra</taxon>
        <taxon>Opalozoa</taxon>
        <taxon>Opalinata</taxon>
        <taxon>Blastocystidae</taxon>
        <taxon>Blastocystis</taxon>
    </lineage>
</organism>
<dbReference type="PROSITE" id="PS50896">
    <property type="entry name" value="LISH"/>
    <property type="match status" value="1"/>
</dbReference>
<evidence type="ECO:0000256" key="3">
    <source>
        <dbReference type="ARBA" id="ARBA00022737"/>
    </source>
</evidence>
<dbReference type="InterPro" id="IPR015943">
    <property type="entry name" value="WD40/YVTN_repeat-like_dom_sf"/>
</dbReference>
<dbReference type="GO" id="GO:0006357">
    <property type="term" value="P:regulation of transcription by RNA polymerase II"/>
    <property type="evidence" value="ECO:0007669"/>
    <property type="project" value="TreeGrafter"/>
</dbReference>
<keyword evidence="8" id="KW-1185">Reference proteome</keyword>
<keyword evidence="3" id="KW-0677">Repeat</keyword>
<sequence>MAIHSEEVNYLVYRYLQESGFEHTAFAFAYESRVADTKVYDEYIPPGLLVSYLQKALQYIELETHVRDDGSEIDCNEPFSLIHHHKCCDRKKDRKSAAVAEESESKEIPASKVASLSGHKGKVYSCKWSPVSNELITGSADSSVCVWNADAKELEKTLNGREPTANALNGREPNANALNGKELEKSLNEEDDITAIDWSADGQQIVSASYKGEVCLWSPSGELQQRLESFKRPVFTAAFSPDGERLLVSGALPSFYIYAKRGGAWQLEADAGVVNEWEKSHRGLLQLSPNLILLNACWRSSSEVTLVDHLNRIINVRLQSQSPIQLLSGHEGEISSIDWNADRSVLVSGADDGVIKLWNDARNEPVYEFLTHTAGINQVLGNAVNPAEFFSCSDDKTAKVFDISHLTAVGNFTQHDAPVTHIAQSRGEFASLLATAGLDKCVYFVDVRTQQVARSHHCRNHVYDMAFSADGGRLALVGEDSSVCILDLRM</sequence>
<feature type="repeat" description="WD" evidence="5">
    <location>
        <begin position="116"/>
        <end position="157"/>
    </location>
</feature>
<dbReference type="SMART" id="SM00667">
    <property type="entry name" value="LisH"/>
    <property type="match status" value="1"/>
</dbReference>
<dbReference type="Gene3D" id="1.20.960.30">
    <property type="match status" value="1"/>
</dbReference>
<reference evidence="6 8" key="1">
    <citation type="submission" date="2016-05" db="EMBL/GenBank/DDBJ databases">
        <title>Nuclear genome of Blastocystis sp. subtype 1 NandII.</title>
        <authorList>
            <person name="Gentekaki E."/>
            <person name="Curtis B."/>
            <person name="Stairs C."/>
            <person name="Eme L."/>
            <person name="Herman E."/>
            <person name="Klimes V."/>
            <person name="Arias M.C."/>
            <person name="Elias M."/>
            <person name="Hilliou F."/>
            <person name="Klute M."/>
            <person name="Malik S.-B."/>
            <person name="Pightling A."/>
            <person name="Rachubinski R."/>
            <person name="Salas D."/>
            <person name="Schlacht A."/>
            <person name="Suga H."/>
            <person name="Archibald J."/>
            <person name="Ball S.G."/>
            <person name="Clark G."/>
            <person name="Dacks J."/>
            <person name="Van Der Giezen M."/>
            <person name="Tsaousis A."/>
            <person name="Roger A."/>
        </authorList>
    </citation>
    <scope>NUCLEOTIDE SEQUENCE [LARGE SCALE GENOMIC DNA]</scope>
    <source>
        <strain evidence="8">ATCC 50177 / NandII</strain>
        <strain evidence="6">NandII</strain>
    </source>
</reference>
<dbReference type="CDD" id="cd00200">
    <property type="entry name" value="WD40"/>
    <property type="match status" value="1"/>
</dbReference>
<dbReference type="InterPro" id="IPR036322">
    <property type="entry name" value="WD40_repeat_dom_sf"/>
</dbReference>
<dbReference type="GO" id="GO:0000118">
    <property type="term" value="C:histone deacetylase complex"/>
    <property type="evidence" value="ECO:0007669"/>
    <property type="project" value="TreeGrafter"/>
</dbReference>
<dbReference type="EMBL" id="LXWW01000083">
    <property type="protein sequence ID" value="OAO16407.1"/>
    <property type="molecule type" value="Genomic_DNA"/>
</dbReference>
<dbReference type="InterPro" id="IPR045183">
    <property type="entry name" value="Ebi-like"/>
</dbReference>
<evidence type="ECO:0000313" key="7">
    <source>
        <dbReference type="EMBL" id="OAO17196.1"/>
    </source>
</evidence>
<dbReference type="OrthoDB" id="1367865at2759"/>
<evidence type="ECO:0000256" key="5">
    <source>
        <dbReference type="PROSITE-ProRule" id="PRU00221"/>
    </source>
</evidence>
<evidence type="ECO:0000313" key="6">
    <source>
        <dbReference type="EMBL" id="OAO16407.1"/>
    </source>
</evidence>
<dbReference type="SUPFAM" id="SSF50978">
    <property type="entry name" value="WD40 repeat-like"/>
    <property type="match status" value="1"/>
</dbReference>
<protein>
    <submittedName>
        <fullName evidence="6">WD domain-containing protein</fullName>
    </submittedName>
</protein>
<dbReference type="FunFam" id="1.20.960.30:FF:000001">
    <property type="entry name" value="F-box-like/WD repeat-containing protein TBL1XR1"/>
    <property type="match status" value="1"/>
</dbReference>
<dbReference type="InterPro" id="IPR001680">
    <property type="entry name" value="WD40_rpt"/>
</dbReference>
<evidence type="ECO:0000256" key="1">
    <source>
        <dbReference type="ARBA" id="ARBA00004123"/>
    </source>
</evidence>